<comment type="caution">
    <text evidence="2">The sequence shown here is derived from an EMBL/GenBank/DDBJ whole genome shotgun (WGS) entry which is preliminary data.</text>
</comment>
<evidence type="ECO:0000313" key="2">
    <source>
        <dbReference type="EMBL" id="RLM20710.1"/>
    </source>
</evidence>
<dbReference type="Pfam" id="PF09143">
    <property type="entry name" value="AvrPphF-ORF-2"/>
    <property type="match status" value="1"/>
</dbReference>
<organism evidence="2 3">
    <name type="scientific">Brenneria alni</name>
    <dbReference type="NCBI Taxonomy" id="71656"/>
    <lineage>
        <taxon>Bacteria</taxon>
        <taxon>Pseudomonadati</taxon>
        <taxon>Pseudomonadota</taxon>
        <taxon>Gammaproteobacteria</taxon>
        <taxon>Enterobacterales</taxon>
        <taxon>Pectobacteriaceae</taxon>
        <taxon>Brenneria</taxon>
    </lineage>
</organism>
<gene>
    <name evidence="2" type="ORF">BIY29_14850</name>
</gene>
<dbReference type="InterPro" id="IPR015226">
    <property type="entry name" value="T3_effector_HopF2"/>
</dbReference>
<evidence type="ECO:0008006" key="4">
    <source>
        <dbReference type="Google" id="ProtNLM"/>
    </source>
</evidence>
<accession>A0A421DL53</accession>
<keyword evidence="3" id="KW-1185">Reference proteome</keyword>
<dbReference type="SUPFAM" id="SSF56399">
    <property type="entry name" value="ADP-ribosylation"/>
    <property type="match status" value="1"/>
</dbReference>
<dbReference type="EMBL" id="MJLZ01000038">
    <property type="protein sequence ID" value="RLM20710.1"/>
    <property type="molecule type" value="Genomic_DNA"/>
</dbReference>
<name>A0A421DL53_9GAMM</name>
<feature type="region of interest" description="Disordered" evidence="1">
    <location>
        <begin position="1"/>
        <end position="42"/>
    </location>
</feature>
<evidence type="ECO:0000256" key="1">
    <source>
        <dbReference type="SAM" id="MobiDB-lite"/>
    </source>
</evidence>
<evidence type="ECO:0000313" key="3">
    <source>
        <dbReference type="Proteomes" id="UP000285648"/>
    </source>
</evidence>
<protein>
    <recommendedName>
        <fullName evidence="4">Type III effector</fullName>
    </recommendedName>
</protein>
<feature type="compositionally biased region" description="Polar residues" evidence="1">
    <location>
        <begin position="18"/>
        <end position="41"/>
    </location>
</feature>
<reference evidence="2 3" key="1">
    <citation type="submission" date="2016-09" db="EMBL/GenBank/DDBJ databases">
        <authorList>
            <person name="Doonan J."/>
            <person name="Pachebat J.A."/>
            <person name="Golyshin P.N."/>
            <person name="Denman S."/>
            <person name="Mcdonald J.E."/>
        </authorList>
    </citation>
    <scope>NUCLEOTIDE SEQUENCE [LARGE SCALE GENOMIC DNA]</scope>
    <source>
        <strain evidence="2 3">NCPPB 3934</strain>
    </source>
</reference>
<sequence length="199" mass="22005">MGNLCITKNKAASPYEAESSNRASSSTDTNTRGGQTINSVNDLPPAEKEAFLNVHDPVRAMNLNENTLLYRSTDKRFISRGHLKGNPNSIARIFNYDRLRPNPYLQLVTHRNAPPYFPVEMRASELKDPSLNVMVGLQAREAILQYAKRDNVSVEMRLGDFMRQGGKVYSDTSSAISSNYATALVVTLPKGSSVPVTII</sequence>
<dbReference type="OrthoDB" id="6428242at2"/>
<dbReference type="RefSeq" id="WP_121575954.1">
    <property type="nucleotide sequence ID" value="NZ_MJLZ01000038.1"/>
</dbReference>
<dbReference type="Proteomes" id="UP000285648">
    <property type="component" value="Unassembled WGS sequence"/>
</dbReference>
<proteinExistence type="predicted"/>
<dbReference type="AlphaFoldDB" id="A0A421DL53"/>